<dbReference type="EMBL" id="JACHXM010000005">
    <property type="protein sequence ID" value="MBB3140772.1"/>
    <property type="molecule type" value="Genomic_DNA"/>
</dbReference>
<dbReference type="Proteomes" id="UP000525987">
    <property type="component" value="Unassembled WGS sequence"/>
</dbReference>
<sequence length="48" mass="5320">MAELQAQGERLRGLRDRLADRGVPARILDMPAVGLNHLDARLARWGLA</sequence>
<dbReference type="AlphaFoldDB" id="A0A7W5BX33"/>
<name>A0A7W5BX33_9GAMM</name>
<keyword evidence="2" id="KW-1185">Reference proteome</keyword>
<gene>
    <name evidence="1" type="ORF">FHR96_001637</name>
</gene>
<dbReference type="RefSeq" id="WP_183387156.1">
    <property type="nucleotide sequence ID" value="NZ_JACHXM010000005.1"/>
</dbReference>
<proteinExistence type="predicted"/>
<organism evidence="1 2">
    <name type="scientific">Halomonas organivorans</name>
    <dbReference type="NCBI Taxonomy" id="257772"/>
    <lineage>
        <taxon>Bacteria</taxon>
        <taxon>Pseudomonadati</taxon>
        <taxon>Pseudomonadota</taxon>
        <taxon>Gammaproteobacteria</taxon>
        <taxon>Oceanospirillales</taxon>
        <taxon>Halomonadaceae</taxon>
        <taxon>Halomonas</taxon>
    </lineage>
</organism>
<comment type="caution">
    <text evidence="1">The sequence shown here is derived from an EMBL/GenBank/DDBJ whole genome shotgun (WGS) entry which is preliminary data.</text>
</comment>
<evidence type="ECO:0000313" key="1">
    <source>
        <dbReference type="EMBL" id="MBB3140772.1"/>
    </source>
</evidence>
<reference evidence="1 2" key="1">
    <citation type="submission" date="2020-08" db="EMBL/GenBank/DDBJ databases">
        <title>Genomic Encyclopedia of Type Strains, Phase III (KMG-III): the genomes of soil and plant-associated and newly described type strains.</title>
        <authorList>
            <person name="Whitman W."/>
        </authorList>
    </citation>
    <scope>NUCLEOTIDE SEQUENCE [LARGE SCALE GENOMIC DNA]</scope>
    <source>
        <strain evidence="1 2">CECT 5995</strain>
    </source>
</reference>
<accession>A0A7W5BX33</accession>
<protein>
    <submittedName>
        <fullName evidence="1">Uncharacterized protein</fullName>
    </submittedName>
</protein>
<evidence type="ECO:0000313" key="2">
    <source>
        <dbReference type="Proteomes" id="UP000525987"/>
    </source>
</evidence>